<dbReference type="NCBIfam" id="NF047752">
    <property type="entry name" value="MntA_antitoxin"/>
    <property type="match status" value="1"/>
</dbReference>
<dbReference type="NCBIfam" id="NF047751">
    <property type="entry name" value="HepT_toxin"/>
    <property type="match status" value="1"/>
</dbReference>
<dbReference type="Gene3D" id="3.30.460.10">
    <property type="entry name" value="Beta Polymerase, domain 2"/>
    <property type="match status" value="1"/>
</dbReference>
<dbReference type="RefSeq" id="WP_259096826.1">
    <property type="nucleotide sequence ID" value="NZ_CP130454.1"/>
</dbReference>
<accession>A0ABT2EPK2</accession>
<reference evidence="7 8" key="1">
    <citation type="submission" date="2022-08" db="EMBL/GenBank/DDBJ databases">
        <title>Bacterial and archaeal communities from various locations to study Microbial Dark Matter (Phase II).</title>
        <authorList>
            <person name="Stepanauskas R."/>
        </authorList>
    </citation>
    <scope>NUCLEOTIDE SEQUENCE [LARGE SCALE GENOMIC DNA]</scope>
    <source>
        <strain evidence="7 8">PD1</strain>
    </source>
</reference>
<dbReference type="Pfam" id="PF01934">
    <property type="entry name" value="HepT-like"/>
    <property type="match status" value="1"/>
</dbReference>
<dbReference type="EMBL" id="JANUCP010000004">
    <property type="protein sequence ID" value="MCS3919893.1"/>
    <property type="molecule type" value="Genomic_DNA"/>
</dbReference>
<dbReference type="InterPro" id="IPR037038">
    <property type="entry name" value="HepT-like_sf"/>
</dbReference>
<evidence type="ECO:0000256" key="1">
    <source>
        <dbReference type="ARBA" id="ARBA00022649"/>
    </source>
</evidence>
<evidence type="ECO:0000256" key="4">
    <source>
        <dbReference type="ARBA" id="ARBA00024207"/>
    </source>
</evidence>
<keyword evidence="3" id="KW-0378">Hydrolase</keyword>
<feature type="coiled-coil region" evidence="5">
    <location>
        <begin position="103"/>
        <end position="151"/>
    </location>
</feature>
<comment type="similarity">
    <text evidence="4">Belongs to the HepT RNase toxin family.</text>
</comment>
<evidence type="ECO:0000313" key="7">
    <source>
        <dbReference type="EMBL" id="MCS3919893.1"/>
    </source>
</evidence>
<dbReference type="SUPFAM" id="SSF81301">
    <property type="entry name" value="Nucleotidyltransferase"/>
    <property type="match status" value="1"/>
</dbReference>
<keyword evidence="2" id="KW-0540">Nuclease</keyword>
<organism evidence="7 8">
    <name type="scientific">Candidatus Fervidibacter sacchari</name>
    <dbReference type="NCBI Taxonomy" id="1448929"/>
    <lineage>
        <taxon>Bacteria</taxon>
        <taxon>Candidatus Fervidibacterota</taxon>
        <taxon>Candidatus Fervidibacter</taxon>
    </lineage>
</organism>
<feature type="domain" description="Polymerase beta nucleotidyltransferase" evidence="6">
    <location>
        <begin position="12"/>
        <end position="107"/>
    </location>
</feature>
<proteinExistence type="inferred from homology"/>
<dbReference type="Gene3D" id="1.20.120.580">
    <property type="entry name" value="bsu32300-like"/>
    <property type="match status" value="1"/>
</dbReference>
<dbReference type="InterPro" id="IPR008201">
    <property type="entry name" value="HepT-like"/>
</dbReference>
<evidence type="ECO:0000259" key="6">
    <source>
        <dbReference type="Pfam" id="PF18765"/>
    </source>
</evidence>
<dbReference type="Proteomes" id="UP001204798">
    <property type="component" value="Unassembled WGS sequence"/>
</dbReference>
<dbReference type="CDD" id="cd05403">
    <property type="entry name" value="NT_KNTase_like"/>
    <property type="match status" value="1"/>
</dbReference>
<dbReference type="PANTHER" id="PTHR33397">
    <property type="entry name" value="UPF0331 PROTEIN YUTE"/>
    <property type="match status" value="1"/>
</dbReference>
<sequence>MRPKGLVAVDEERIAQVMEKTPEVIAAYLFGSAARGETDQFSDVDVAVLLEDDLPKERRWDIEGRLLDRLFRIVGQDKADVVDLKTAPLWFQRVVITTGRVIYERDRKKREAYEKQVLQQQEADEGRWRKMEEMRLRLEVLERNLERLTQLAQLDHDAFMADWRNLYSAERLLQTSIEALADISRHIIRRLGLRMPDEYWQIPHVLAEAGYLPAENVPTYEAMVRFHNPLVHRYPEVEPNEIYRIVTQELDEIRRWRDQFVQILQTLG</sequence>
<dbReference type="Pfam" id="PF18765">
    <property type="entry name" value="Polbeta"/>
    <property type="match status" value="1"/>
</dbReference>
<evidence type="ECO:0000256" key="3">
    <source>
        <dbReference type="ARBA" id="ARBA00022801"/>
    </source>
</evidence>
<dbReference type="InterPro" id="IPR043519">
    <property type="entry name" value="NT_sf"/>
</dbReference>
<keyword evidence="8" id="KW-1185">Reference proteome</keyword>
<comment type="caution">
    <text evidence="7">The sequence shown here is derived from an EMBL/GenBank/DDBJ whole genome shotgun (WGS) entry which is preliminary data.</text>
</comment>
<dbReference type="InterPro" id="IPR041633">
    <property type="entry name" value="Polbeta"/>
</dbReference>
<gene>
    <name evidence="7" type="ORF">M2350_002310</name>
</gene>
<dbReference type="InterPro" id="IPR052379">
    <property type="entry name" value="Type_VII_TA_RNase"/>
</dbReference>
<name>A0ABT2EPK2_9BACT</name>
<keyword evidence="1" id="KW-1277">Toxin-antitoxin system</keyword>
<keyword evidence="5" id="KW-0175">Coiled coil</keyword>
<dbReference type="PANTHER" id="PTHR33397:SF5">
    <property type="entry name" value="RNASE YUTE-RELATED"/>
    <property type="match status" value="1"/>
</dbReference>
<protein>
    <submittedName>
        <fullName evidence="7">Uncharacterized protein YutE (UPF0331/DUF86 family)/predicted nucleotidyltransferase</fullName>
    </submittedName>
</protein>
<evidence type="ECO:0000313" key="8">
    <source>
        <dbReference type="Proteomes" id="UP001204798"/>
    </source>
</evidence>
<evidence type="ECO:0000256" key="5">
    <source>
        <dbReference type="SAM" id="Coils"/>
    </source>
</evidence>
<evidence type="ECO:0000256" key="2">
    <source>
        <dbReference type="ARBA" id="ARBA00022722"/>
    </source>
</evidence>